<organism evidence="2 3">
    <name type="scientific">Holospora undulata HU1</name>
    <dbReference type="NCBI Taxonomy" id="1321371"/>
    <lineage>
        <taxon>Bacteria</taxon>
        <taxon>Pseudomonadati</taxon>
        <taxon>Pseudomonadota</taxon>
        <taxon>Alphaproteobacteria</taxon>
        <taxon>Holosporales</taxon>
        <taxon>Holosporaceae</taxon>
        <taxon>Holospora</taxon>
    </lineage>
</organism>
<dbReference type="AlphaFoldDB" id="A0A061JIN7"/>
<dbReference type="EMBL" id="ARPM03000036">
    <property type="protein sequence ID" value="ETZ05483.1"/>
    <property type="molecule type" value="Genomic_DNA"/>
</dbReference>
<comment type="caution">
    <text evidence="2">The sequence shown here is derived from an EMBL/GenBank/DDBJ whole genome shotgun (WGS) entry which is preliminary data.</text>
</comment>
<evidence type="ECO:0000313" key="1">
    <source>
        <dbReference type="EMBL" id="ETZ04810.1"/>
    </source>
</evidence>
<accession>A0A061JIN7</accession>
<dbReference type="Proteomes" id="UP000026922">
    <property type="component" value="Unassembled WGS sequence"/>
</dbReference>
<keyword evidence="3" id="KW-1185">Reference proteome</keyword>
<reference evidence="2 3" key="1">
    <citation type="journal article" date="2013" name="Genome Announc.">
        <title>Draft Genome Sequence of Holospora undulata Strain HU1, a Micronucleus-Specific Symbiont of the Ciliate Paramecium caudatum.</title>
        <authorList>
            <person name="Dohra H."/>
            <person name="Suzuki H."/>
            <person name="Suzuki T."/>
            <person name="Tanaka K."/>
            <person name="Fujishima M."/>
        </authorList>
    </citation>
    <scope>NUCLEOTIDE SEQUENCE [LARGE SCALE GENOMIC DNA]</scope>
    <source>
        <strain evidence="2 3">HU1</strain>
    </source>
</reference>
<evidence type="ECO:0000313" key="2">
    <source>
        <dbReference type="EMBL" id="ETZ05483.1"/>
    </source>
</evidence>
<gene>
    <name evidence="2" type="ORF">K737_300074</name>
    <name evidence="1" type="ORF">K737_300776</name>
</gene>
<sequence>MKWAGTLGSSLCAKRILFYLSPDKAKAISFEEENIKKIRSVFSTVRALFDQTRKNSAQDSEVSLSEIEIKDSFTNKKKIVAEVFNAMLKIISQKSITADKKIEHIKNFAKNTTYISNPERIPNLKRIELSPENKGIVMEVDEFWHYSKKRKKIWIFKAWIFKSYDRAGKRLFDWKFCDHSHQTFKRLFERLKK</sequence>
<dbReference type="RefSeq" id="WP_024161307.1">
    <property type="nucleotide sequence ID" value="NZ_ARPM03000036.1"/>
</dbReference>
<proteinExistence type="predicted"/>
<protein>
    <submittedName>
        <fullName evidence="2">Uncharacterized protein</fullName>
    </submittedName>
</protein>
<name>A0A061JIN7_9PROT</name>
<dbReference type="EMBL" id="ARPM03000146">
    <property type="protein sequence ID" value="ETZ04810.1"/>
    <property type="molecule type" value="Genomic_DNA"/>
</dbReference>
<evidence type="ECO:0000313" key="3">
    <source>
        <dbReference type="Proteomes" id="UP000026922"/>
    </source>
</evidence>